<reference evidence="2" key="1">
    <citation type="journal article" date="2023" name="Nat. Plants">
        <title>Single-cell RNA sequencing provides a high-resolution roadmap for understanding the multicellular compartmentation of specialized metabolism.</title>
        <authorList>
            <person name="Sun S."/>
            <person name="Shen X."/>
            <person name="Li Y."/>
            <person name="Li Y."/>
            <person name="Wang S."/>
            <person name="Li R."/>
            <person name="Zhang H."/>
            <person name="Shen G."/>
            <person name="Guo B."/>
            <person name="Wei J."/>
            <person name="Xu J."/>
            <person name="St-Pierre B."/>
            <person name="Chen S."/>
            <person name="Sun C."/>
        </authorList>
    </citation>
    <scope>NUCLEOTIDE SEQUENCE [LARGE SCALE GENOMIC DNA]</scope>
</reference>
<dbReference type="Proteomes" id="UP001060085">
    <property type="component" value="Linkage Group LG03"/>
</dbReference>
<proteinExistence type="predicted"/>
<accession>A0ACC0BDI1</accession>
<comment type="caution">
    <text evidence="1">The sequence shown here is derived from an EMBL/GenBank/DDBJ whole genome shotgun (WGS) entry which is preliminary data.</text>
</comment>
<gene>
    <name evidence="1" type="ORF">M9H77_11073</name>
</gene>
<sequence length="223" mass="24814">MIGPVPTIRSKILDGLVLMVNTLPHAVGYTLLLPGITFPYFEGVARDIEELKKDKGSEPIEQRVGDNHGGVPSPHHQRAYDNVPLYGYYDMPVQKSYPFHESGYQGIQSTKGGRRKGVGGRGYNRPQKKAPRHEAWHEDNLVRHTIGGRSPLPNAHYFSAPTDDGRKIITFTKPVTDKSGNDELRTGENGMRSLGPISLEVRAGFRSESLIAGVRVTRPRFWS</sequence>
<evidence type="ECO:0000313" key="2">
    <source>
        <dbReference type="Proteomes" id="UP001060085"/>
    </source>
</evidence>
<name>A0ACC0BDI1_CATRO</name>
<dbReference type="EMBL" id="CM044703">
    <property type="protein sequence ID" value="KAI5670709.1"/>
    <property type="molecule type" value="Genomic_DNA"/>
</dbReference>
<keyword evidence="2" id="KW-1185">Reference proteome</keyword>
<organism evidence="1 2">
    <name type="scientific">Catharanthus roseus</name>
    <name type="common">Madagascar periwinkle</name>
    <name type="synonym">Vinca rosea</name>
    <dbReference type="NCBI Taxonomy" id="4058"/>
    <lineage>
        <taxon>Eukaryota</taxon>
        <taxon>Viridiplantae</taxon>
        <taxon>Streptophyta</taxon>
        <taxon>Embryophyta</taxon>
        <taxon>Tracheophyta</taxon>
        <taxon>Spermatophyta</taxon>
        <taxon>Magnoliopsida</taxon>
        <taxon>eudicotyledons</taxon>
        <taxon>Gunneridae</taxon>
        <taxon>Pentapetalae</taxon>
        <taxon>asterids</taxon>
        <taxon>lamiids</taxon>
        <taxon>Gentianales</taxon>
        <taxon>Apocynaceae</taxon>
        <taxon>Rauvolfioideae</taxon>
        <taxon>Vinceae</taxon>
        <taxon>Catharanthinae</taxon>
        <taxon>Catharanthus</taxon>
    </lineage>
</organism>
<evidence type="ECO:0000313" key="1">
    <source>
        <dbReference type="EMBL" id="KAI5670709.1"/>
    </source>
</evidence>
<protein>
    <submittedName>
        <fullName evidence="1">Uncharacterized protein</fullName>
    </submittedName>
</protein>